<dbReference type="GO" id="GO:0050114">
    <property type="term" value="F:myo-inosose-2 dehydratase activity"/>
    <property type="evidence" value="ECO:0007669"/>
    <property type="project" value="UniProtKB-EC"/>
</dbReference>
<keyword evidence="2" id="KW-0456">Lyase</keyword>
<accession>A0A833MZQ2</accession>
<dbReference type="EC" id="4.2.1.44" evidence="2"/>
<dbReference type="Proteomes" id="UP000469949">
    <property type="component" value="Unassembled WGS sequence"/>
</dbReference>
<gene>
    <name evidence="2" type="ORF">F8B43_3926</name>
</gene>
<evidence type="ECO:0000313" key="2">
    <source>
        <dbReference type="EMBL" id="KAB7784003.1"/>
    </source>
</evidence>
<feature type="domain" description="Xylose isomerase-like TIM barrel" evidence="1">
    <location>
        <begin position="32"/>
        <end position="271"/>
    </location>
</feature>
<dbReference type="EMBL" id="WEKV01000014">
    <property type="protein sequence ID" value="KAB7784003.1"/>
    <property type="molecule type" value="Genomic_DNA"/>
</dbReference>
<evidence type="ECO:0000259" key="1">
    <source>
        <dbReference type="Pfam" id="PF01261"/>
    </source>
</evidence>
<dbReference type="Pfam" id="PF01261">
    <property type="entry name" value="AP_endonuc_2"/>
    <property type="match status" value="1"/>
</dbReference>
<dbReference type="InterPro" id="IPR036237">
    <property type="entry name" value="Xyl_isomerase-like_sf"/>
</dbReference>
<dbReference type="AlphaFoldDB" id="A0A833MZQ2"/>
<dbReference type="NCBIfam" id="TIGR04379">
    <property type="entry name" value="myo_inos_iolE"/>
    <property type="match status" value="1"/>
</dbReference>
<dbReference type="InterPro" id="IPR013022">
    <property type="entry name" value="Xyl_isomerase-like_TIM-brl"/>
</dbReference>
<dbReference type="Gene3D" id="3.20.20.150">
    <property type="entry name" value="Divalent-metal-dependent TIM barrel enzymes"/>
    <property type="match status" value="1"/>
</dbReference>
<reference evidence="2 3" key="1">
    <citation type="submission" date="2019-10" db="EMBL/GenBank/DDBJ databases">
        <title>Draft Genome Sequence of the Caffeine Degrading Methylotroph Methylorubrum populi PINKEL.</title>
        <authorList>
            <person name="Dawson S.C."/>
            <person name="Zhang X."/>
            <person name="Wright M.E."/>
            <person name="Sharma G."/>
            <person name="Langner J.T."/>
            <person name="Ditty J.L."/>
            <person name="Subuyuj G.A."/>
        </authorList>
    </citation>
    <scope>NUCLEOTIDE SEQUENCE [LARGE SCALE GENOMIC DNA]</scope>
    <source>
        <strain evidence="2 3">Pinkel</strain>
    </source>
</reference>
<dbReference type="InterPro" id="IPR050312">
    <property type="entry name" value="IolE/XylAMocC-like"/>
</dbReference>
<organism evidence="2 3">
    <name type="scientific">Methylorubrum populi</name>
    <dbReference type="NCBI Taxonomy" id="223967"/>
    <lineage>
        <taxon>Bacteria</taxon>
        <taxon>Pseudomonadati</taxon>
        <taxon>Pseudomonadota</taxon>
        <taxon>Alphaproteobacteria</taxon>
        <taxon>Hyphomicrobiales</taxon>
        <taxon>Methylobacteriaceae</taxon>
        <taxon>Methylorubrum</taxon>
    </lineage>
</organism>
<dbReference type="PANTHER" id="PTHR12110:SF41">
    <property type="entry name" value="INOSOSE DEHYDRATASE"/>
    <property type="match status" value="1"/>
</dbReference>
<protein>
    <submittedName>
        <fullName evidence="2">Inosose dehydratase</fullName>
        <ecNumber evidence="2">4.2.1.44</ecNumber>
    </submittedName>
</protein>
<sequence length="340" mass="35702">MPDSIRFGVSPIAWINDDLPELGAGTPLERMVREAAAIGYEGIELGGTFPRDPEALSALLAPSGLVLAAGWYASSLLTGDAEKEIEALQPHLQLLRAMGCDVFIAAECSTSVHGCRTVPLSDRPVLDGAAWRRFGRDLTHLSEYLAREGFRLAYHHHLGTAVHGLADLTALLAHTPGHVGLVLDTGHAVLGGIDPVAVIREHPERIVHVHCKDVRLPAFAAVEAGGSFLDGVLAGMFTVPGDGSLTFGPVLRALADIRYRGWLIVEAEQDPRIADPRIYGRIGLETVRREAVGAGLAAGTGPGGALARAAIEAPAPLDIPSQSPIATPFPLAEPALSGLA</sequence>
<dbReference type="SUPFAM" id="SSF51658">
    <property type="entry name" value="Xylose isomerase-like"/>
    <property type="match status" value="1"/>
</dbReference>
<name>A0A833MZQ2_9HYPH</name>
<dbReference type="PANTHER" id="PTHR12110">
    <property type="entry name" value="HYDROXYPYRUVATE ISOMERASE"/>
    <property type="match status" value="1"/>
</dbReference>
<evidence type="ECO:0000313" key="3">
    <source>
        <dbReference type="Proteomes" id="UP000469949"/>
    </source>
</evidence>
<dbReference type="RefSeq" id="WP_152278047.1">
    <property type="nucleotide sequence ID" value="NZ_WEKV01000014.1"/>
</dbReference>
<comment type="caution">
    <text evidence="2">The sequence shown here is derived from an EMBL/GenBank/DDBJ whole genome shotgun (WGS) entry which is preliminary data.</text>
</comment>
<proteinExistence type="predicted"/>
<dbReference type="InterPro" id="IPR030823">
    <property type="entry name" value="IolE/MocC"/>
</dbReference>